<evidence type="ECO:0000313" key="3">
    <source>
        <dbReference type="Proteomes" id="UP000249402"/>
    </source>
</evidence>
<accession>A0A395GZD6</accession>
<dbReference type="EMBL" id="KZ824443">
    <property type="protein sequence ID" value="RAL00038.1"/>
    <property type="molecule type" value="Genomic_DNA"/>
</dbReference>
<evidence type="ECO:0000313" key="2">
    <source>
        <dbReference type="EMBL" id="RAL00038.1"/>
    </source>
</evidence>
<proteinExistence type="predicted"/>
<dbReference type="GeneID" id="37222747"/>
<dbReference type="RefSeq" id="XP_025574365.1">
    <property type="nucleotide sequence ID" value="XM_025717882.1"/>
</dbReference>
<organism evidence="2 3">
    <name type="scientific">Aspergillus ibericus CBS 121593</name>
    <dbReference type="NCBI Taxonomy" id="1448316"/>
    <lineage>
        <taxon>Eukaryota</taxon>
        <taxon>Fungi</taxon>
        <taxon>Dikarya</taxon>
        <taxon>Ascomycota</taxon>
        <taxon>Pezizomycotina</taxon>
        <taxon>Eurotiomycetes</taxon>
        <taxon>Eurotiomycetidae</taxon>
        <taxon>Eurotiales</taxon>
        <taxon>Aspergillaceae</taxon>
        <taxon>Aspergillus</taxon>
        <taxon>Aspergillus subgen. Circumdati</taxon>
    </lineage>
</organism>
<dbReference type="STRING" id="1448316.A0A395GZD6"/>
<dbReference type="Proteomes" id="UP000249402">
    <property type="component" value="Unassembled WGS sequence"/>
</dbReference>
<name>A0A395GZD6_9EURO</name>
<protein>
    <submittedName>
        <fullName evidence="2">Uncharacterized protein</fullName>
    </submittedName>
</protein>
<dbReference type="PANTHER" id="PTHR37540:SF5">
    <property type="entry name" value="TRANSCRIPTION FACTOR DOMAIN-CONTAINING PROTEIN"/>
    <property type="match status" value="1"/>
</dbReference>
<gene>
    <name evidence="2" type="ORF">BO80DRAFT_409292</name>
</gene>
<keyword evidence="3" id="KW-1185">Reference proteome</keyword>
<feature type="region of interest" description="Disordered" evidence="1">
    <location>
        <begin position="19"/>
        <end position="81"/>
    </location>
</feature>
<dbReference type="VEuPathDB" id="FungiDB:BO80DRAFT_409292"/>
<evidence type="ECO:0000256" key="1">
    <source>
        <dbReference type="SAM" id="MobiDB-lite"/>
    </source>
</evidence>
<dbReference type="PANTHER" id="PTHR37540">
    <property type="entry name" value="TRANSCRIPTION FACTOR (ACR-2), PUTATIVE-RELATED-RELATED"/>
    <property type="match status" value="1"/>
</dbReference>
<dbReference type="OrthoDB" id="4158087at2759"/>
<sequence length="473" mass="53320">MPPSQRSVATADMPFIVSTNTKKVDPHTRKLIRSHVMIGKNRGKSRYRQAEDRSKPDDSSTDDAVASPPLPPRATRAAPDLPRRIGNDLSWIQLADDSASPAALATILRFTESAKAEFYPLAVCIVFNQASRAWMFEMLALDAAYLNAMVFTTQSYFRPGECSDLSLSPHFVKTIRLLRDRLADEQLKISNATVMIVILLILHAHIMGDYDAVRHHTEGLRKMVRLRGGLGSFISNNKLVIDLIRCDVGLAIHSGGKPAFFENRDLDLFVPSALCFQPRRSATPAFVRELDPGLARIWHIMQGFCAQINLTVESNGMIPEKDFLKTMASVMYPLLHMGFDCRARNEAIRLALLSYGFDIFLQWRATIPYTHLASSYRRCLNGLVMRDDVSPELWIWLLTVGGLSVFEPSARSYFRQWLLYHLGGCCVRSWPEMRAILSSFMWIGLVHDRAGKEIFDSVLTRMISEKETAPALL</sequence>
<dbReference type="AlphaFoldDB" id="A0A395GZD6"/>
<reference evidence="2 3" key="1">
    <citation type="submission" date="2018-02" db="EMBL/GenBank/DDBJ databases">
        <title>The genomes of Aspergillus section Nigri reveals drivers in fungal speciation.</title>
        <authorList>
            <consortium name="DOE Joint Genome Institute"/>
            <person name="Vesth T.C."/>
            <person name="Nybo J."/>
            <person name="Theobald S."/>
            <person name="Brandl J."/>
            <person name="Frisvad J.C."/>
            <person name="Nielsen K.F."/>
            <person name="Lyhne E.K."/>
            <person name="Kogle M.E."/>
            <person name="Kuo A."/>
            <person name="Riley R."/>
            <person name="Clum A."/>
            <person name="Nolan M."/>
            <person name="Lipzen A."/>
            <person name="Salamov A."/>
            <person name="Henrissat B."/>
            <person name="Wiebenga A."/>
            <person name="De vries R.P."/>
            <person name="Grigoriev I.V."/>
            <person name="Mortensen U.H."/>
            <person name="Andersen M.R."/>
            <person name="Baker S.E."/>
        </authorList>
    </citation>
    <scope>NUCLEOTIDE SEQUENCE [LARGE SCALE GENOMIC DNA]</scope>
    <source>
        <strain evidence="2 3">CBS 121593</strain>
    </source>
</reference>
<feature type="compositionally biased region" description="Basic and acidic residues" evidence="1">
    <location>
        <begin position="48"/>
        <end position="58"/>
    </location>
</feature>